<feature type="domain" description="Halobacterial output" evidence="1">
    <location>
        <begin position="30"/>
        <end position="94"/>
    </location>
</feature>
<dbReference type="OrthoDB" id="173512at2157"/>
<protein>
    <recommendedName>
        <fullName evidence="1">Halobacterial output domain-containing protein</fullName>
    </recommendedName>
</protein>
<accession>A0A482XVL0</accession>
<dbReference type="Pfam" id="PF18545">
    <property type="entry name" value="HalOD1"/>
    <property type="match status" value="1"/>
</dbReference>
<dbReference type="AlphaFoldDB" id="A0A482XVL0"/>
<name>A0A482XVL0_9EURY</name>
<proteinExistence type="predicted"/>
<comment type="caution">
    <text evidence="2">The sequence shown here is derived from an EMBL/GenBank/DDBJ whole genome shotgun (WGS) entry which is preliminary data.</text>
</comment>
<dbReference type="EMBL" id="SHMR01000009">
    <property type="protein sequence ID" value="RZH66330.1"/>
    <property type="molecule type" value="Genomic_DNA"/>
</dbReference>
<dbReference type="Proteomes" id="UP000292704">
    <property type="component" value="Unassembled WGS sequence"/>
</dbReference>
<reference evidence="2 3" key="1">
    <citation type="submission" date="2019-02" db="EMBL/GenBank/DDBJ databases">
        <title>Genome analysis provides insights into bioremediation potentialities and Haloocin production by Natrinema altunense strain 4.1R isolated from Chott Douz in Tunisian desert.</title>
        <authorList>
            <person name="Najjari A."/>
            <person name="Youssef N."/>
            <person name="Ben Dhia O."/>
            <person name="Ferjani R."/>
            <person name="El Hidri D."/>
            <person name="Ouzari H.I."/>
            <person name="Cherif A."/>
        </authorList>
    </citation>
    <scope>NUCLEOTIDE SEQUENCE [LARGE SCALE GENOMIC DNA]</scope>
    <source>
        <strain evidence="2 3">4.1R</strain>
    </source>
</reference>
<gene>
    <name evidence="2" type="ORF">ELS17_16740</name>
</gene>
<evidence type="ECO:0000313" key="2">
    <source>
        <dbReference type="EMBL" id="RZH66330.1"/>
    </source>
</evidence>
<evidence type="ECO:0000259" key="1">
    <source>
        <dbReference type="Pfam" id="PF18545"/>
    </source>
</evidence>
<sequence>MTCSNGETVLADGGPRVSVTYDEPAAIIPTVVDAIAAVDDRAMDDRPTLFDQVEPEAMVALFEHAAATERDVVLEFAIDEHTVVITSEGTISVYRGSPGLERSLE</sequence>
<dbReference type="RefSeq" id="WP_007107932.1">
    <property type="nucleotide sequence ID" value="NZ_JNCS01000006.1"/>
</dbReference>
<dbReference type="InterPro" id="IPR040624">
    <property type="entry name" value="HalOD1"/>
</dbReference>
<organism evidence="2 3">
    <name type="scientific">Natrinema altunense</name>
    <dbReference type="NCBI Taxonomy" id="222984"/>
    <lineage>
        <taxon>Archaea</taxon>
        <taxon>Methanobacteriati</taxon>
        <taxon>Methanobacteriota</taxon>
        <taxon>Stenosarchaea group</taxon>
        <taxon>Halobacteria</taxon>
        <taxon>Halobacteriales</taxon>
        <taxon>Natrialbaceae</taxon>
        <taxon>Natrinema</taxon>
    </lineage>
</organism>
<evidence type="ECO:0000313" key="3">
    <source>
        <dbReference type="Proteomes" id="UP000292704"/>
    </source>
</evidence>